<dbReference type="OrthoDB" id="2431483at2"/>
<proteinExistence type="predicted"/>
<name>A0A0A5GQ74_9BACI</name>
<evidence type="ECO:0008006" key="3">
    <source>
        <dbReference type="Google" id="ProtNLM"/>
    </source>
</evidence>
<dbReference type="STRING" id="1385510.GCA_000425205_00020"/>
<gene>
    <name evidence="1" type="ORF">N781_02310</name>
</gene>
<organism evidence="1 2">
    <name type="scientific">Pontibacillus halophilus JSM 076056 = DSM 19796</name>
    <dbReference type="NCBI Taxonomy" id="1385510"/>
    <lineage>
        <taxon>Bacteria</taxon>
        <taxon>Bacillati</taxon>
        <taxon>Bacillota</taxon>
        <taxon>Bacilli</taxon>
        <taxon>Bacillales</taxon>
        <taxon>Bacillaceae</taxon>
        <taxon>Pontibacillus</taxon>
    </lineage>
</organism>
<sequence>MYEKVEQFEEIVRKRFGLQQHLLYDYGIFKKDGRLPLEQTHVLSLEFFPPGEFERIEDSNPDGTAVIDIDVYSGEVLSMLYVSGVRTGTPILLPNEDEVKRWVLEAQPTKDMLPLQVQKSECNLYMLQTYVDGIPLSPGGLIEVKVNERQELTSYAKFGSFPPSAMVQKEDYQLKLDEHMKHQAAEQVSLVQIPSVKNKEWVAAYVFDEVYVHNDGQNTSDYLMDVRTSVPVHKKMMWDEPLEEEFKEGVLFKSEILKKGWPAEKPHPLKIVFTENELKRVEEATREFLRRAYPYDSGKWELGRVHMDKEYVIAHLHRANDNRLIKRKLAVYIDCVTYKAINYMDSQLFLSMYNDLKPSKEAKINGVHAFEQLWDCATLEPWYVYNPKSNTYEICGKLDCEYGIRADNGERVTVNDLFL</sequence>
<evidence type="ECO:0000313" key="2">
    <source>
        <dbReference type="Proteomes" id="UP000030528"/>
    </source>
</evidence>
<comment type="caution">
    <text evidence="1">The sequence shown here is derived from an EMBL/GenBank/DDBJ whole genome shotgun (WGS) entry which is preliminary data.</text>
</comment>
<accession>A0A0A5GQ74</accession>
<dbReference type="EMBL" id="AVPE01000001">
    <property type="protein sequence ID" value="KGX94109.1"/>
    <property type="molecule type" value="Genomic_DNA"/>
</dbReference>
<protein>
    <recommendedName>
        <fullName evidence="3">DUF4901 domain-containing protein</fullName>
    </recommendedName>
</protein>
<dbReference type="AlphaFoldDB" id="A0A0A5GQ74"/>
<dbReference type="Proteomes" id="UP000030528">
    <property type="component" value="Unassembled WGS sequence"/>
</dbReference>
<keyword evidence="2" id="KW-1185">Reference proteome</keyword>
<evidence type="ECO:0000313" key="1">
    <source>
        <dbReference type="EMBL" id="KGX94109.1"/>
    </source>
</evidence>
<dbReference type="RefSeq" id="WP_026798858.1">
    <property type="nucleotide sequence ID" value="NZ_AULI01000001.1"/>
</dbReference>
<dbReference type="eggNOG" id="ENOG502Z98I">
    <property type="taxonomic scope" value="Bacteria"/>
</dbReference>
<reference evidence="1 2" key="1">
    <citation type="submission" date="2013-08" db="EMBL/GenBank/DDBJ databases">
        <authorList>
            <person name="Huang J."/>
            <person name="Wang G."/>
        </authorList>
    </citation>
    <scope>NUCLEOTIDE SEQUENCE [LARGE SCALE GENOMIC DNA]</scope>
    <source>
        <strain evidence="1 2">JSM 076056</strain>
    </source>
</reference>